<proteinExistence type="predicted"/>
<protein>
    <submittedName>
        <fullName evidence="1">Uncharacterized protein</fullName>
    </submittedName>
</protein>
<organism evidence="1 2">
    <name type="scientific">Serendipita vermifera MAFF 305830</name>
    <dbReference type="NCBI Taxonomy" id="933852"/>
    <lineage>
        <taxon>Eukaryota</taxon>
        <taxon>Fungi</taxon>
        <taxon>Dikarya</taxon>
        <taxon>Basidiomycota</taxon>
        <taxon>Agaricomycotina</taxon>
        <taxon>Agaricomycetes</taxon>
        <taxon>Sebacinales</taxon>
        <taxon>Serendipitaceae</taxon>
        <taxon>Serendipita</taxon>
    </lineage>
</organism>
<evidence type="ECO:0000313" key="2">
    <source>
        <dbReference type="Proteomes" id="UP000054097"/>
    </source>
</evidence>
<keyword evidence="2" id="KW-1185">Reference proteome</keyword>
<reference evidence="1 2" key="1">
    <citation type="submission" date="2014-04" db="EMBL/GenBank/DDBJ databases">
        <authorList>
            <consortium name="DOE Joint Genome Institute"/>
            <person name="Kuo A."/>
            <person name="Zuccaro A."/>
            <person name="Kohler A."/>
            <person name="Nagy L.G."/>
            <person name="Floudas D."/>
            <person name="Copeland A."/>
            <person name="Barry K.W."/>
            <person name="Cichocki N."/>
            <person name="Veneault-Fourrey C."/>
            <person name="LaButti K."/>
            <person name="Lindquist E.A."/>
            <person name="Lipzen A."/>
            <person name="Lundell T."/>
            <person name="Morin E."/>
            <person name="Murat C."/>
            <person name="Sun H."/>
            <person name="Tunlid A."/>
            <person name="Henrissat B."/>
            <person name="Grigoriev I.V."/>
            <person name="Hibbett D.S."/>
            <person name="Martin F."/>
            <person name="Nordberg H.P."/>
            <person name="Cantor M.N."/>
            <person name="Hua S.X."/>
        </authorList>
    </citation>
    <scope>NUCLEOTIDE SEQUENCE [LARGE SCALE GENOMIC DNA]</scope>
    <source>
        <strain evidence="1 2">MAFF 305830</strain>
    </source>
</reference>
<sequence>MLFEEYYINDGDDRVLNDIIEPLGLIPLYGYDVTLPMLRIYGAYQGAWITERVERAERWKKQAYAWSKLRYRPLTCHRWCCNPKVMVTEHDIQDDEDSNLVSLPGFFDIVENGYIPANTQPKMLFVTMSCRLFDPSPTYFATETVKVVLLRLLC</sequence>
<gene>
    <name evidence="1" type="ORF">M408DRAFT_9426</name>
</gene>
<dbReference type="EMBL" id="KN824300">
    <property type="protein sequence ID" value="KIM27259.1"/>
    <property type="molecule type" value="Genomic_DNA"/>
</dbReference>
<dbReference type="HOGENOM" id="CLU_1705336_0_0_1"/>
<dbReference type="Proteomes" id="UP000054097">
    <property type="component" value="Unassembled WGS sequence"/>
</dbReference>
<accession>A0A0C3B501</accession>
<dbReference type="AlphaFoldDB" id="A0A0C3B501"/>
<reference evidence="2" key="2">
    <citation type="submission" date="2015-01" db="EMBL/GenBank/DDBJ databases">
        <title>Evolutionary Origins and Diversification of the Mycorrhizal Mutualists.</title>
        <authorList>
            <consortium name="DOE Joint Genome Institute"/>
            <consortium name="Mycorrhizal Genomics Consortium"/>
            <person name="Kohler A."/>
            <person name="Kuo A."/>
            <person name="Nagy L.G."/>
            <person name="Floudas D."/>
            <person name="Copeland A."/>
            <person name="Barry K.W."/>
            <person name="Cichocki N."/>
            <person name="Veneault-Fourrey C."/>
            <person name="LaButti K."/>
            <person name="Lindquist E.A."/>
            <person name="Lipzen A."/>
            <person name="Lundell T."/>
            <person name="Morin E."/>
            <person name="Murat C."/>
            <person name="Riley R."/>
            <person name="Ohm R."/>
            <person name="Sun H."/>
            <person name="Tunlid A."/>
            <person name="Henrissat B."/>
            <person name="Grigoriev I.V."/>
            <person name="Hibbett D.S."/>
            <person name="Martin F."/>
        </authorList>
    </citation>
    <scope>NUCLEOTIDE SEQUENCE [LARGE SCALE GENOMIC DNA]</scope>
    <source>
        <strain evidence="2">MAFF 305830</strain>
    </source>
</reference>
<evidence type="ECO:0000313" key="1">
    <source>
        <dbReference type="EMBL" id="KIM27259.1"/>
    </source>
</evidence>
<name>A0A0C3B501_SERVB</name>